<name>D9PGB3_9ZZZZ</name>
<dbReference type="EMBL" id="ADZX01000217">
    <property type="protein sequence ID" value="EFK97386.1"/>
    <property type="molecule type" value="Genomic_DNA"/>
</dbReference>
<organism evidence="2">
    <name type="scientific">sediment metagenome</name>
    <dbReference type="NCBI Taxonomy" id="749907"/>
    <lineage>
        <taxon>unclassified sequences</taxon>
        <taxon>metagenomes</taxon>
        <taxon>ecological metagenomes</taxon>
    </lineage>
</organism>
<gene>
    <name evidence="2" type="primary">ubiG</name>
    <name evidence="2" type="ORF">LDC_0560</name>
</gene>
<reference evidence="2" key="1">
    <citation type="submission" date="2010-07" db="EMBL/GenBank/DDBJ databases">
        <authorList>
            <consortium name="CONSOLIDER consortium CSD2007-00005"/>
            <person name="Guazzaroni M.-E."/>
            <person name="Richter M."/>
            <person name="Garcia-Salamanca A."/>
            <person name="Yarza P."/>
            <person name="Ferrer M."/>
        </authorList>
    </citation>
    <scope>NUCLEOTIDE SEQUENCE</scope>
</reference>
<dbReference type="EC" id="2.1.1.64" evidence="2"/>
<dbReference type="AlphaFoldDB" id="D9PGB3"/>
<proteinExistence type="predicted"/>
<dbReference type="PANTHER" id="PTHR43861">
    <property type="entry name" value="TRANS-ACONITATE 2-METHYLTRANSFERASE-RELATED"/>
    <property type="match status" value="1"/>
</dbReference>
<dbReference type="Gene3D" id="3.40.50.150">
    <property type="entry name" value="Vaccinia Virus protein VP39"/>
    <property type="match status" value="1"/>
</dbReference>
<sequence length="305" mass="34555">MNADKEWQGHKGSVLDSAGGFDVIECESCQFKHIIPLPAPEELNQTYKSDYYLKEKPLYLERHREDLEWWTLVYENWYSSLEKLLPANARRILDVGSGPGFFLLHGKQKGWQTIGMEPSGQAAAHSRTLGLNIVEDFFTSKSVSGLGTFDVIHMSNVLEHVPNPTSIIELAKETLNPNGLLFVVVPNDYSPFQSALRKACGYAPWWVAPPHHVNYFDFDSLEKLLIQCGFNILERQTTFPIDLFLLMGENYIGNDQLGRNCHEKRKTFELNLHKAGLGQKVKDLYAKIASLNIGREVVCIAQNSK</sequence>
<dbReference type="GO" id="GO:0061542">
    <property type="term" value="F:3-demethylubiquinol 3-O-methyltransferase activity"/>
    <property type="evidence" value="ECO:0007669"/>
    <property type="project" value="UniProtKB-EC"/>
</dbReference>
<dbReference type="CDD" id="cd02440">
    <property type="entry name" value="AdoMet_MTases"/>
    <property type="match status" value="1"/>
</dbReference>
<keyword evidence="2" id="KW-0830">Ubiquinone</keyword>
<dbReference type="GO" id="GO:0032259">
    <property type="term" value="P:methylation"/>
    <property type="evidence" value="ECO:0007669"/>
    <property type="project" value="UniProtKB-KW"/>
</dbReference>
<dbReference type="InterPro" id="IPR029063">
    <property type="entry name" value="SAM-dependent_MTases_sf"/>
</dbReference>
<accession>D9PGB3</accession>
<evidence type="ECO:0000313" key="2">
    <source>
        <dbReference type="EMBL" id="EFK97386.1"/>
    </source>
</evidence>
<comment type="caution">
    <text evidence="2">The sequence shown here is derived from an EMBL/GenBank/DDBJ whole genome shotgun (WGS) entry which is preliminary data.</text>
</comment>
<evidence type="ECO:0000256" key="1">
    <source>
        <dbReference type="ARBA" id="ARBA00022679"/>
    </source>
</evidence>
<reference evidence="2" key="2">
    <citation type="journal article" date="2011" name="Microb. Ecol.">
        <title>Taxonomic and Functional Metagenomic Profiling of the Microbial Community in the Anoxic Sediment of a Sub-saline Shallow Lake (Laguna de Carrizo, Central Spain).</title>
        <authorList>
            <person name="Ferrer M."/>
            <person name="Guazzaroni M.E."/>
            <person name="Richter M."/>
            <person name="Garcia-Salamanca A."/>
            <person name="Yarza P."/>
            <person name="Suarez-Suarez A."/>
            <person name="Solano J."/>
            <person name="Alcaide M."/>
            <person name="van Dillewijn P."/>
            <person name="Molina-Henares M.A."/>
            <person name="Lopez-Cortes N."/>
            <person name="Al-Ramahi Y."/>
            <person name="Guerrero C."/>
            <person name="Acosta A."/>
            <person name="de Eugenio L.I."/>
            <person name="Martinez V."/>
            <person name="Marques S."/>
            <person name="Rojo F."/>
            <person name="Santero E."/>
            <person name="Genilloud O."/>
            <person name="Perez-Perez J."/>
            <person name="Rossello-Mora R."/>
            <person name="Ramos J.L."/>
        </authorList>
    </citation>
    <scope>NUCLEOTIDE SEQUENCE</scope>
</reference>
<protein>
    <submittedName>
        <fullName evidence="2">3-demethylubiquinone-9 3-methyltransferase</fullName>
        <ecNumber evidence="2">2.1.1.64</ecNumber>
    </submittedName>
</protein>
<dbReference type="PANTHER" id="PTHR43861:SF3">
    <property type="entry name" value="PUTATIVE (AFU_ORTHOLOGUE AFUA_2G14390)-RELATED"/>
    <property type="match status" value="1"/>
</dbReference>
<dbReference type="Pfam" id="PF13489">
    <property type="entry name" value="Methyltransf_23"/>
    <property type="match status" value="1"/>
</dbReference>
<keyword evidence="2" id="KW-0489">Methyltransferase</keyword>
<dbReference type="SUPFAM" id="SSF53335">
    <property type="entry name" value="S-adenosyl-L-methionine-dependent methyltransferases"/>
    <property type="match status" value="1"/>
</dbReference>
<keyword evidence="1 2" id="KW-0808">Transferase</keyword>